<dbReference type="AlphaFoldDB" id="A0A1I0PY83"/>
<dbReference type="Proteomes" id="UP000199469">
    <property type="component" value="Unassembled WGS sequence"/>
</dbReference>
<protein>
    <recommendedName>
        <fullName evidence="3">Hydrolase</fullName>
    </recommendedName>
</protein>
<dbReference type="NCBIfam" id="NF046079">
    <property type="entry name" value="HAD_phos_BT0820"/>
    <property type="match status" value="1"/>
</dbReference>
<keyword evidence="2" id="KW-1185">Reference proteome</keyword>
<proteinExistence type="predicted"/>
<dbReference type="STRING" id="356305.SAMN05421841_1520"/>
<dbReference type="InterPro" id="IPR023214">
    <property type="entry name" value="HAD_sf"/>
</dbReference>
<accession>A0A1I0PY83</accession>
<reference evidence="2" key="1">
    <citation type="submission" date="2016-10" db="EMBL/GenBank/DDBJ databases">
        <authorList>
            <person name="Varghese N."/>
            <person name="Submissions S."/>
        </authorList>
    </citation>
    <scope>NUCLEOTIDE SEQUENCE [LARGE SCALE GENOMIC DNA]</scope>
    <source>
        <strain evidence="2">DSM 17724</strain>
    </source>
</reference>
<evidence type="ECO:0000313" key="2">
    <source>
        <dbReference type="Proteomes" id="UP000199469"/>
    </source>
</evidence>
<evidence type="ECO:0000313" key="1">
    <source>
        <dbReference type="EMBL" id="SEW19497.1"/>
    </source>
</evidence>
<dbReference type="SUPFAM" id="SSF56784">
    <property type="entry name" value="HAD-like"/>
    <property type="match status" value="1"/>
</dbReference>
<sequence length="163" mass="19026">MPSILALFLFVSLHFKNIFEMMSNKKIAVDFDGTIVDDAYPAIGKPKIFAFETLRRLQGEGYRLILWTYRHGKTLDEAVEFCKQNGIEFYAVNSSFEGEVFDSETQSRKLDADWFIDDRNLGGFPGWGEIYNIIQERIEFRVEGKEVLAYSKLKKEKKRGLFW</sequence>
<dbReference type="EMBL" id="FOIU01000001">
    <property type="protein sequence ID" value="SEW19497.1"/>
    <property type="molecule type" value="Genomic_DNA"/>
</dbReference>
<evidence type="ECO:0008006" key="3">
    <source>
        <dbReference type="Google" id="ProtNLM"/>
    </source>
</evidence>
<gene>
    <name evidence="1" type="ORF">SAMN05421841_1520</name>
</gene>
<dbReference type="Gene3D" id="3.40.50.1000">
    <property type="entry name" value="HAD superfamily/HAD-like"/>
    <property type="match status" value="1"/>
</dbReference>
<dbReference type="InterPro" id="IPR036412">
    <property type="entry name" value="HAD-like_sf"/>
</dbReference>
<organism evidence="1 2">
    <name type="scientific">Chryseobacterium wanjuense</name>
    <dbReference type="NCBI Taxonomy" id="356305"/>
    <lineage>
        <taxon>Bacteria</taxon>
        <taxon>Pseudomonadati</taxon>
        <taxon>Bacteroidota</taxon>
        <taxon>Flavobacteriia</taxon>
        <taxon>Flavobacteriales</taxon>
        <taxon>Weeksellaceae</taxon>
        <taxon>Chryseobacterium group</taxon>
        <taxon>Chryseobacterium</taxon>
    </lineage>
</organism>
<name>A0A1I0PY83_9FLAO</name>